<keyword evidence="1" id="KW-0812">Transmembrane</keyword>
<dbReference type="EMBL" id="MGJP01000055">
    <property type="protein sequence ID" value="OGN08707.1"/>
    <property type="molecule type" value="Genomic_DNA"/>
</dbReference>
<sequence>MTAPVHYAAGALSALLVPKFITNKPNNLVIQSIVALGLSILSHVILDLFEHSHYRVNGPTLMTVLVLETMVMAVILLSIPTKESFTAKGFILIGMFGAAIPDVAHIAILHVFHGKIAFIYLNNFAQFILSWLFLIGVYKIK</sequence>
<evidence type="ECO:0000313" key="3">
    <source>
        <dbReference type="Proteomes" id="UP000177167"/>
    </source>
</evidence>
<feature type="transmembrane region" description="Helical" evidence="1">
    <location>
        <begin position="118"/>
        <end position="138"/>
    </location>
</feature>
<keyword evidence="1" id="KW-1133">Transmembrane helix</keyword>
<dbReference type="AlphaFoldDB" id="A0A1F8F6C0"/>
<keyword evidence="1" id="KW-0472">Membrane</keyword>
<proteinExistence type="predicted"/>
<protein>
    <submittedName>
        <fullName evidence="2">Uncharacterized protein</fullName>
    </submittedName>
</protein>
<dbReference type="Proteomes" id="UP000177167">
    <property type="component" value="Unassembled WGS sequence"/>
</dbReference>
<gene>
    <name evidence="2" type="ORF">A3J46_06570</name>
</gene>
<name>A0A1F8F6C0_9BACT</name>
<comment type="caution">
    <text evidence="2">The sequence shown here is derived from an EMBL/GenBank/DDBJ whole genome shotgun (WGS) entry which is preliminary data.</text>
</comment>
<feature type="transmembrane region" description="Helical" evidence="1">
    <location>
        <begin position="89"/>
        <end position="112"/>
    </location>
</feature>
<feature type="transmembrane region" description="Helical" evidence="1">
    <location>
        <begin position="58"/>
        <end position="77"/>
    </location>
</feature>
<feature type="transmembrane region" description="Helical" evidence="1">
    <location>
        <begin position="28"/>
        <end position="46"/>
    </location>
</feature>
<organism evidence="2 3">
    <name type="scientific">Candidatus Yanofskybacteria bacterium RIFCSPHIGHO2_02_FULL_41_11</name>
    <dbReference type="NCBI Taxonomy" id="1802675"/>
    <lineage>
        <taxon>Bacteria</taxon>
        <taxon>Candidatus Yanofskyibacteriota</taxon>
    </lineage>
</organism>
<accession>A0A1F8F6C0</accession>
<evidence type="ECO:0000313" key="2">
    <source>
        <dbReference type="EMBL" id="OGN08707.1"/>
    </source>
</evidence>
<reference evidence="2 3" key="1">
    <citation type="journal article" date="2016" name="Nat. Commun.">
        <title>Thousands of microbial genomes shed light on interconnected biogeochemical processes in an aquifer system.</title>
        <authorList>
            <person name="Anantharaman K."/>
            <person name="Brown C.T."/>
            <person name="Hug L.A."/>
            <person name="Sharon I."/>
            <person name="Castelle C.J."/>
            <person name="Probst A.J."/>
            <person name="Thomas B.C."/>
            <person name="Singh A."/>
            <person name="Wilkins M.J."/>
            <person name="Karaoz U."/>
            <person name="Brodie E.L."/>
            <person name="Williams K.H."/>
            <person name="Hubbard S.S."/>
            <person name="Banfield J.F."/>
        </authorList>
    </citation>
    <scope>NUCLEOTIDE SEQUENCE [LARGE SCALE GENOMIC DNA]</scope>
</reference>
<evidence type="ECO:0000256" key="1">
    <source>
        <dbReference type="SAM" id="Phobius"/>
    </source>
</evidence>